<name>A0ABU8SD54_9SPHN</name>
<dbReference type="PANTHER" id="PTHR38075:SF1">
    <property type="entry name" value="DUF4139 DOMAIN-CONTAINING PROTEIN"/>
    <property type="match status" value="1"/>
</dbReference>
<keyword evidence="2" id="KW-0732">Signal</keyword>
<dbReference type="PANTHER" id="PTHR38075">
    <property type="entry name" value="DUF4139 DOMAIN-CONTAINING PROTEIN"/>
    <property type="match status" value="1"/>
</dbReference>
<dbReference type="Proteomes" id="UP001379235">
    <property type="component" value="Unassembled WGS sequence"/>
</dbReference>
<reference evidence="3 4" key="1">
    <citation type="submission" date="2024-03" db="EMBL/GenBank/DDBJ databases">
        <authorList>
            <person name="Jo J.-H."/>
        </authorList>
    </citation>
    <scope>NUCLEOTIDE SEQUENCE [LARGE SCALE GENOMIC DNA]</scope>
    <source>
        <strain evidence="3 4">AS3R-12</strain>
    </source>
</reference>
<evidence type="ECO:0000256" key="2">
    <source>
        <dbReference type="SAM" id="SignalP"/>
    </source>
</evidence>
<organism evidence="3 4">
    <name type="scientific">Novosphingobium aquae</name>
    <dbReference type="NCBI Taxonomy" id="3133435"/>
    <lineage>
        <taxon>Bacteria</taxon>
        <taxon>Pseudomonadati</taxon>
        <taxon>Pseudomonadota</taxon>
        <taxon>Alphaproteobacteria</taxon>
        <taxon>Sphingomonadales</taxon>
        <taxon>Sphingomonadaceae</taxon>
        <taxon>Novosphingobium</taxon>
    </lineage>
</organism>
<evidence type="ECO:0000313" key="3">
    <source>
        <dbReference type="EMBL" id="MEJ6011891.1"/>
    </source>
</evidence>
<accession>A0ABU8SD54</accession>
<gene>
    <name evidence="3" type="ORF">WG900_18455</name>
</gene>
<feature type="chain" id="PRO_5045727210" evidence="2">
    <location>
        <begin position="22"/>
        <end position="503"/>
    </location>
</feature>
<comment type="caution">
    <text evidence="3">The sequence shown here is derived from an EMBL/GenBank/DDBJ whole genome shotgun (WGS) entry which is preliminary data.</text>
</comment>
<feature type="signal peptide" evidence="2">
    <location>
        <begin position="1"/>
        <end position="21"/>
    </location>
</feature>
<dbReference type="EMBL" id="JBBHJY010000011">
    <property type="protein sequence ID" value="MEJ6011891.1"/>
    <property type="molecule type" value="Genomic_DNA"/>
</dbReference>
<keyword evidence="4" id="KW-1185">Reference proteome</keyword>
<sequence length="503" mass="54590">MRLIRLALLAGLAVLPASAPAQNAAPSPRSAQGDVSVTIYNNNLALVQDVRQVSLPNGRSRQEFPDVSAMIRAETVTLSGEGFGVVEQNFDYDLLTPAALMEKAVGQTITLVRTNPATGAETRERALVMAANGGVVLKIGERIEVLRDDGLPVRVIFDAIPPNLRARPTLSVTMDAKTTGPRPLTLSYLTPGMGWKADYVTLFDEKAGKIDVQGWVTLTNNTGTTFTGANVLMVAGSVGQVNQYEGYNGGYAPPPPSRPRGNRPGTESGGQQLGDFHVYPIAGRTTIANAQTKQVSFLDVSGVPARKGYEYSNSWMGNQSQPVSASSILKFSNARSGGVGAALPAGTVRVYMRDSKGQAQFIGESGIGHTPGGSNLALRTGEAFDVKVQPVMEMREQITLDEWEKYARYKITYPDGSVKEVSAERPKTYWRTQMRYIVTNARDVPVTVDVAQGGLNQWWWWRDLRVVDESIPGTQESADRRTWEVPVPANGKTELTVTFLTPW</sequence>
<evidence type="ECO:0000256" key="1">
    <source>
        <dbReference type="SAM" id="MobiDB-lite"/>
    </source>
</evidence>
<proteinExistence type="predicted"/>
<evidence type="ECO:0000313" key="4">
    <source>
        <dbReference type="Proteomes" id="UP001379235"/>
    </source>
</evidence>
<dbReference type="RefSeq" id="WP_339969623.1">
    <property type="nucleotide sequence ID" value="NZ_JBBHJY010000011.1"/>
</dbReference>
<feature type="region of interest" description="Disordered" evidence="1">
    <location>
        <begin position="246"/>
        <end position="273"/>
    </location>
</feature>
<protein>
    <submittedName>
        <fullName evidence="3">DUF4139 domain-containing protein</fullName>
    </submittedName>
</protein>